<dbReference type="SUPFAM" id="SSF53098">
    <property type="entry name" value="Ribonuclease H-like"/>
    <property type="match status" value="1"/>
</dbReference>
<keyword evidence="3" id="KW-1185">Reference proteome</keyword>
<sequence>MSYEKKLLEMKGLLKKNTPEKQQPKKEVLDIALPFYTEQWEKAGLKLIKNEKGFFFLKETFYRNKHIHGTIGLDKLEAAISFMQERYPTHPLTISPNSSYCFYDTETTGLKGAGVLIFLNGILKKAPGGYLLSQYVLADPGQEAAFLLATEFWKNTQTIITYNGKSFDLPQLTTRWTMNRNTLPPMKSHGQIDLMHSSKRIWKGDLERFKLKQLEDSKLGFSRKNDIPGHLAPIIYFDAVKHGNPTNLMRILKHNEWDILSLATLYTLSVDLLKETEVQETANTYTNIGKWFKDLKSKDASKEWFQFVLDQFPERETSMAYYYMGLHLKRQKLMDESIEAFKEALKEIKGKYRLEVLVELAKLYEHQKKDYEKALEMTLECLEYWRDSEIDSHKDFSSQLRRREIRIKKKINISRESAQPNKKRT</sequence>
<reference evidence="2 3" key="1">
    <citation type="submission" date="2020-08" db="EMBL/GenBank/DDBJ databases">
        <title>A Genomic Blueprint of the Chicken Gut Microbiome.</title>
        <authorList>
            <person name="Gilroy R."/>
            <person name="Ravi A."/>
            <person name="Getino M."/>
            <person name="Pursley I."/>
            <person name="Horton D.L."/>
            <person name="Alikhan N.-F."/>
            <person name="Baker D."/>
            <person name="Gharbi K."/>
            <person name="Hall N."/>
            <person name="Watson M."/>
            <person name="Adriaenssens E.M."/>
            <person name="Foster-Nyarko E."/>
            <person name="Jarju S."/>
            <person name="Secka A."/>
            <person name="Antonio M."/>
            <person name="Oren A."/>
            <person name="Chaudhuri R."/>
            <person name="La Ragione R.M."/>
            <person name="Hildebrand F."/>
            <person name="Pallen M.J."/>
        </authorList>
    </citation>
    <scope>NUCLEOTIDE SEQUENCE [LARGE SCALE GENOMIC DNA]</scope>
    <source>
        <strain evidence="2 3">Sa2BUA9</strain>
    </source>
</reference>
<comment type="caution">
    <text evidence="2">The sequence shown here is derived from an EMBL/GenBank/DDBJ whole genome shotgun (WGS) entry which is preliminary data.</text>
</comment>
<dbReference type="SMART" id="SM00028">
    <property type="entry name" value="TPR"/>
    <property type="match status" value="3"/>
</dbReference>
<organism evidence="2 3">
    <name type="scientific">Psychrobacillus faecigallinarum</name>
    <dbReference type="NCBI Taxonomy" id="2762235"/>
    <lineage>
        <taxon>Bacteria</taxon>
        <taxon>Bacillati</taxon>
        <taxon>Bacillota</taxon>
        <taxon>Bacilli</taxon>
        <taxon>Bacillales</taxon>
        <taxon>Bacillaceae</taxon>
        <taxon>Psychrobacillus</taxon>
    </lineage>
</organism>
<dbReference type="RefSeq" id="WP_191697466.1">
    <property type="nucleotide sequence ID" value="NZ_JACSQO010000007.1"/>
</dbReference>
<evidence type="ECO:0000259" key="1">
    <source>
        <dbReference type="Pfam" id="PF13482"/>
    </source>
</evidence>
<dbReference type="InterPro" id="IPR012337">
    <property type="entry name" value="RNaseH-like_sf"/>
</dbReference>
<dbReference type="SUPFAM" id="SSF48452">
    <property type="entry name" value="TPR-like"/>
    <property type="match status" value="1"/>
</dbReference>
<feature type="domain" description="YprB ribonuclease H-like" evidence="1">
    <location>
        <begin position="101"/>
        <end position="267"/>
    </location>
</feature>
<dbReference type="Gene3D" id="1.25.40.10">
    <property type="entry name" value="Tetratricopeptide repeat domain"/>
    <property type="match status" value="1"/>
</dbReference>
<protein>
    <submittedName>
        <fullName evidence="2">Ribonuclease H-like domain-containing protein</fullName>
    </submittedName>
</protein>
<dbReference type="InterPro" id="IPR011990">
    <property type="entry name" value="TPR-like_helical_dom_sf"/>
</dbReference>
<dbReference type="InterPro" id="IPR019734">
    <property type="entry name" value="TPR_rpt"/>
</dbReference>
<dbReference type="PANTHER" id="PTHR38462">
    <property type="entry name" value="EXONUCLEASE-LIKE PROTEIN"/>
    <property type="match status" value="1"/>
</dbReference>
<dbReference type="Pfam" id="PF13482">
    <property type="entry name" value="RNase_H_2"/>
    <property type="match status" value="1"/>
</dbReference>
<dbReference type="EMBL" id="JACSQO010000007">
    <property type="protein sequence ID" value="MBD7945228.1"/>
    <property type="molecule type" value="Genomic_DNA"/>
</dbReference>
<dbReference type="InterPro" id="IPR038720">
    <property type="entry name" value="YprB_RNase_H-like_dom"/>
</dbReference>
<proteinExistence type="predicted"/>
<evidence type="ECO:0000313" key="2">
    <source>
        <dbReference type="EMBL" id="MBD7945228.1"/>
    </source>
</evidence>
<dbReference type="Proteomes" id="UP000640786">
    <property type="component" value="Unassembled WGS sequence"/>
</dbReference>
<dbReference type="PANTHER" id="PTHR38462:SF1">
    <property type="entry name" value="YPRB RIBONUCLEASE H-LIKE DOMAIN-CONTAINING PROTEIN"/>
    <property type="match status" value="1"/>
</dbReference>
<name>A0ABR8RBP5_9BACI</name>
<accession>A0ABR8RBP5</accession>
<evidence type="ECO:0000313" key="3">
    <source>
        <dbReference type="Proteomes" id="UP000640786"/>
    </source>
</evidence>
<gene>
    <name evidence="2" type="ORF">H9650_13965</name>
</gene>